<feature type="region of interest" description="Disordered" evidence="2">
    <location>
        <begin position="113"/>
        <end position="137"/>
    </location>
</feature>
<keyword evidence="1" id="KW-0175">Coiled coil</keyword>
<feature type="coiled-coil region" evidence="1">
    <location>
        <begin position="139"/>
        <end position="173"/>
    </location>
</feature>
<dbReference type="AlphaFoldDB" id="K9WPE3"/>
<evidence type="ECO:0000256" key="1">
    <source>
        <dbReference type="SAM" id="Coils"/>
    </source>
</evidence>
<name>K9WPE3_9CYAN</name>
<sequence>MTDTPIIQGNILLGDTPIEVGSPEWFAWLDDPATKSFSYEKDAFTRFLARKRETKSGSGTWSAHKKVKGEVRVLGLGSTSDLTKEALESIVEEISTPDVDHWERFKATRSKPSLGQGLYKPAKEEKRITQRQDANSDELEKLRAELKSKDEAIAQLQSQLKAVKVERNKLSQEATGLFKANQELGKDARESKALVDAYREQWQAEVNELVEKLEVKDKVITSLQTEKTQLQAQLAEYRTEASAPKPQWQRVGTLTLAQKEMAERLGKATTTLWRNHPRFPEYSQGKDPEVKAWQWDESAKAYYEVIQEGV</sequence>
<dbReference type="EMBL" id="CP003634">
    <property type="protein sequence ID" value="AFZ22265.1"/>
    <property type="molecule type" value="Genomic_DNA"/>
</dbReference>
<keyword evidence="4" id="KW-1185">Reference proteome</keyword>
<keyword evidence="3" id="KW-0614">Plasmid</keyword>
<gene>
    <name evidence="3" type="ORF">Mic7113_6702</name>
</gene>
<feature type="coiled-coil region" evidence="1">
    <location>
        <begin position="199"/>
        <end position="240"/>
    </location>
</feature>
<dbReference type="KEGG" id="mic:Mic7113_6702"/>
<accession>K9WPE3</accession>
<evidence type="ECO:0000313" key="3">
    <source>
        <dbReference type="EMBL" id="AFZ22265.1"/>
    </source>
</evidence>
<geneLocation type="plasmid" evidence="3 4">
    <name>pMIC7113.04</name>
</geneLocation>
<dbReference type="HOGENOM" id="CLU_896628_0_0_3"/>
<organism evidence="3 4">
    <name type="scientific">Allocoleopsis franciscana PCC 7113</name>
    <dbReference type="NCBI Taxonomy" id="1173027"/>
    <lineage>
        <taxon>Bacteria</taxon>
        <taxon>Bacillati</taxon>
        <taxon>Cyanobacteriota</taxon>
        <taxon>Cyanophyceae</taxon>
        <taxon>Coleofasciculales</taxon>
        <taxon>Coleofasciculaceae</taxon>
        <taxon>Allocoleopsis</taxon>
        <taxon>Allocoleopsis franciscana</taxon>
    </lineage>
</organism>
<feature type="compositionally biased region" description="Basic and acidic residues" evidence="2">
    <location>
        <begin position="121"/>
        <end position="130"/>
    </location>
</feature>
<dbReference type="SUPFAM" id="SSF90257">
    <property type="entry name" value="Myosin rod fragments"/>
    <property type="match status" value="1"/>
</dbReference>
<dbReference type="OrthoDB" id="518043at2"/>
<dbReference type="RefSeq" id="WP_015211580.1">
    <property type="nucleotide sequence ID" value="NC_019761.1"/>
</dbReference>
<reference evidence="3 4" key="1">
    <citation type="submission" date="2012-06" db="EMBL/GenBank/DDBJ databases">
        <title>Finished plasmid 4 of genome of Microcoleus sp. PCC 7113.</title>
        <authorList>
            <consortium name="US DOE Joint Genome Institute"/>
            <person name="Gugger M."/>
            <person name="Coursin T."/>
            <person name="Rippka R."/>
            <person name="Tandeau De Marsac N."/>
            <person name="Huntemann M."/>
            <person name="Wei C.-L."/>
            <person name="Han J."/>
            <person name="Detter J.C."/>
            <person name="Han C."/>
            <person name="Tapia R."/>
            <person name="Chen A."/>
            <person name="Kyrpides N."/>
            <person name="Mavromatis K."/>
            <person name="Markowitz V."/>
            <person name="Szeto E."/>
            <person name="Ivanova N."/>
            <person name="Pagani I."/>
            <person name="Pati A."/>
            <person name="Goodwin L."/>
            <person name="Nordberg H.P."/>
            <person name="Cantor M.N."/>
            <person name="Hua S.X."/>
            <person name="Woyke T."/>
            <person name="Kerfeld C.A."/>
        </authorList>
    </citation>
    <scope>NUCLEOTIDE SEQUENCE [LARGE SCALE GENOMIC DNA]</scope>
    <source>
        <strain evidence="3 4">PCC 7113</strain>
        <plasmid evidence="3 4">pMIC7113.04</plasmid>
    </source>
</reference>
<proteinExistence type="predicted"/>
<evidence type="ECO:0000313" key="4">
    <source>
        <dbReference type="Proteomes" id="UP000010471"/>
    </source>
</evidence>
<protein>
    <submittedName>
        <fullName evidence="3">Uncharacterized protein</fullName>
    </submittedName>
</protein>
<evidence type="ECO:0000256" key="2">
    <source>
        <dbReference type="SAM" id="MobiDB-lite"/>
    </source>
</evidence>
<dbReference type="Proteomes" id="UP000010471">
    <property type="component" value="Plasmid pMIC7113.04"/>
</dbReference>